<dbReference type="PANTHER" id="PTHR22997">
    <property type="entry name" value="PIH1 DOMAIN-CONTAINING PROTEIN 1"/>
    <property type="match status" value="1"/>
</dbReference>
<feature type="domain" description="PIH1 N-terminal" evidence="4">
    <location>
        <begin position="42"/>
        <end position="199"/>
    </location>
</feature>
<protein>
    <recommendedName>
        <fullName evidence="2">PIH1 domain-containing protein 1</fullName>
    </recommendedName>
</protein>
<evidence type="ECO:0000256" key="3">
    <source>
        <dbReference type="ARBA" id="ARBA00046233"/>
    </source>
</evidence>
<comment type="similarity">
    <text evidence="1">Belongs to the PIH1 family.</text>
</comment>
<evidence type="ECO:0000256" key="2">
    <source>
        <dbReference type="ARBA" id="ARBA00040540"/>
    </source>
</evidence>
<evidence type="ECO:0000259" key="5">
    <source>
        <dbReference type="Pfam" id="PF18201"/>
    </source>
</evidence>
<dbReference type="Pfam" id="PF08190">
    <property type="entry name" value="PIH1"/>
    <property type="match status" value="1"/>
</dbReference>
<comment type="function">
    <text evidence="3">Involved in the assembly of C/D box small nucleolar ribonucleoprotein (snoRNP) particles. Recruits the SWI/SNF complex to the core promoter of rRNA genes and enhances pre-rRNA transcription. Mediates interaction of TELO2 with the R2TP complex which is necessary for the stability of MTOR and SMG1. Positively regulates the assembly and activity of the mTORC1 complex.</text>
</comment>
<accession>A0ABP1S5D6</accession>
<dbReference type="PANTHER" id="PTHR22997:SF0">
    <property type="entry name" value="PIH1 DOMAIN-CONTAINING PROTEIN 1"/>
    <property type="match status" value="1"/>
</dbReference>
<comment type="caution">
    <text evidence="6">The sequence shown here is derived from an EMBL/GenBank/DDBJ whole genome shotgun (WGS) entry which is preliminary data.</text>
</comment>
<dbReference type="InterPro" id="IPR041442">
    <property type="entry name" value="PIH1D1/2/3_CS-like"/>
</dbReference>
<evidence type="ECO:0000313" key="7">
    <source>
        <dbReference type="Proteomes" id="UP001642540"/>
    </source>
</evidence>
<dbReference type="EMBL" id="CAXLJM020000160">
    <property type="protein sequence ID" value="CAL8143840.1"/>
    <property type="molecule type" value="Genomic_DNA"/>
</dbReference>
<dbReference type="Proteomes" id="UP001642540">
    <property type="component" value="Unassembled WGS sequence"/>
</dbReference>
<evidence type="ECO:0000313" key="6">
    <source>
        <dbReference type="EMBL" id="CAL8143840.1"/>
    </source>
</evidence>
<feature type="domain" description="PIH1D1/2/3 CS-like" evidence="5">
    <location>
        <begin position="239"/>
        <end position="313"/>
    </location>
</feature>
<sequence length="317" mass="35464">MANFLDVDESIITRNLLISNSILKEQDNVGISTASLKDRPLLTPLDRQEQAQCKFIIPQPGLCVKTFDKETGQKVFVNICKTNEIPEPDFDYTDEQIANILSNGSDDDVGDIRIPMSIGEKHEEKDNKGGPCLAVEVIINTNFFEEKILASEVYRTFLIVISMEGLDEKHKLSLEKNNYTILHNKKSVGKLNPQFVKAKPSIRELKSAASNKETVLTNGISNQSRKLVEEVATNETQLECTITQTSSELAKAEIRIPRLRNPKKLTVNLGADRIIVDSPVGSLDVFVPLDIHQEECRAEFNVESETLNLHLPLIVKP</sequence>
<evidence type="ECO:0000256" key="1">
    <source>
        <dbReference type="ARBA" id="ARBA00008511"/>
    </source>
</evidence>
<name>A0ABP1S5D6_9HEXA</name>
<dbReference type="InterPro" id="IPR012981">
    <property type="entry name" value="PIH1_N"/>
</dbReference>
<evidence type="ECO:0000259" key="4">
    <source>
        <dbReference type="Pfam" id="PF08190"/>
    </source>
</evidence>
<proteinExistence type="inferred from homology"/>
<dbReference type="InterPro" id="IPR050734">
    <property type="entry name" value="PIH1/Kintoun_subfamily"/>
</dbReference>
<keyword evidence="7" id="KW-1185">Reference proteome</keyword>
<reference evidence="6 7" key="1">
    <citation type="submission" date="2024-08" db="EMBL/GenBank/DDBJ databases">
        <authorList>
            <person name="Cucini C."/>
            <person name="Frati F."/>
        </authorList>
    </citation>
    <scope>NUCLEOTIDE SEQUENCE [LARGE SCALE GENOMIC DNA]</scope>
</reference>
<organism evidence="6 7">
    <name type="scientific">Orchesella dallaii</name>
    <dbReference type="NCBI Taxonomy" id="48710"/>
    <lineage>
        <taxon>Eukaryota</taxon>
        <taxon>Metazoa</taxon>
        <taxon>Ecdysozoa</taxon>
        <taxon>Arthropoda</taxon>
        <taxon>Hexapoda</taxon>
        <taxon>Collembola</taxon>
        <taxon>Entomobryomorpha</taxon>
        <taxon>Entomobryoidea</taxon>
        <taxon>Orchesellidae</taxon>
        <taxon>Orchesellinae</taxon>
        <taxon>Orchesella</taxon>
    </lineage>
</organism>
<gene>
    <name evidence="6" type="ORF">ODALV1_LOCUS29947</name>
</gene>
<dbReference type="Pfam" id="PF18201">
    <property type="entry name" value="PIH1_CS"/>
    <property type="match status" value="1"/>
</dbReference>